<dbReference type="PANTHER" id="PTHR12080">
    <property type="entry name" value="SIGNALING LYMPHOCYTIC ACTIVATION MOLECULE"/>
    <property type="match status" value="1"/>
</dbReference>
<evidence type="ECO:0000313" key="9">
    <source>
        <dbReference type="Proteomes" id="UP000257200"/>
    </source>
</evidence>
<dbReference type="AlphaFoldDB" id="A0A3Q1EZ55"/>
<evidence type="ECO:0000256" key="6">
    <source>
        <dbReference type="SAM" id="Phobius"/>
    </source>
</evidence>
<evidence type="ECO:0000256" key="2">
    <source>
        <dbReference type="ARBA" id="ARBA00022729"/>
    </source>
</evidence>
<proteinExistence type="predicted"/>
<dbReference type="InterPro" id="IPR015631">
    <property type="entry name" value="CD2/SLAM_rcpt"/>
</dbReference>
<evidence type="ECO:0000256" key="3">
    <source>
        <dbReference type="ARBA" id="ARBA00023136"/>
    </source>
</evidence>
<evidence type="ECO:0000313" key="8">
    <source>
        <dbReference type="Ensembl" id="ENSAPOP00000009479.1"/>
    </source>
</evidence>
<keyword evidence="9" id="KW-1185">Reference proteome</keyword>
<dbReference type="Ensembl" id="ENSAPOT00000001495.1">
    <property type="protein sequence ID" value="ENSAPOP00000009479.1"/>
    <property type="gene ID" value="ENSAPOG00000011766.1"/>
</dbReference>
<sequence>YFLKYNIWFTAVALITAEAQNTLEYLEVGAKLILQPKPFSGPIKSITWRFNDNIVGVLDEGQSLRYSTAFRDRASVDTTTGVLEISNMTKTDSGLYKVTINNKIQDGGYDVGVIKQVPKPELKITPSTCSNESKSCLLSCDGDITEAGPVTFYFYFQKGDGVWKEREENITIMNDNDTQAVGNFSCRMKNPFGQKDSGLVNNPFYVPPKPVPIPPTVGIVLGVLAGLGVIGGVGGGVYYTKNKSKNDRPSASPNYNANDSDGRPLNGMHSDSKEDP</sequence>
<evidence type="ECO:0000256" key="5">
    <source>
        <dbReference type="SAM" id="MobiDB-lite"/>
    </source>
</evidence>
<evidence type="ECO:0008006" key="10">
    <source>
        <dbReference type="Google" id="ProtNLM"/>
    </source>
</evidence>
<feature type="signal peptide" evidence="7">
    <location>
        <begin position="1"/>
        <end position="19"/>
    </location>
</feature>
<reference evidence="8" key="1">
    <citation type="submission" date="2025-08" db="UniProtKB">
        <authorList>
            <consortium name="Ensembl"/>
        </authorList>
    </citation>
    <scope>IDENTIFICATION</scope>
</reference>
<comment type="subcellular location">
    <subcellularLocation>
        <location evidence="1">Membrane</location>
    </subcellularLocation>
</comment>
<dbReference type="Gene3D" id="2.60.40.10">
    <property type="entry name" value="Immunoglobulins"/>
    <property type="match status" value="2"/>
</dbReference>
<keyword evidence="3 6" id="KW-0472">Membrane</keyword>
<evidence type="ECO:0000256" key="4">
    <source>
        <dbReference type="ARBA" id="ARBA00023180"/>
    </source>
</evidence>
<dbReference type="InterPro" id="IPR036179">
    <property type="entry name" value="Ig-like_dom_sf"/>
</dbReference>
<keyword evidence="2 7" id="KW-0732">Signal</keyword>
<dbReference type="InParanoid" id="A0A3Q1EZ55"/>
<dbReference type="PANTHER" id="PTHR12080:SF125">
    <property type="entry name" value="CD48 ANTIGEN-LIKE"/>
    <property type="match status" value="1"/>
</dbReference>
<evidence type="ECO:0000256" key="1">
    <source>
        <dbReference type="ARBA" id="ARBA00004370"/>
    </source>
</evidence>
<evidence type="ECO:0000256" key="7">
    <source>
        <dbReference type="SAM" id="SignalP"/>
    </source>
</evidence>
<reference evidence="8" key="2">
    <citation type="submission" date="2025-09" db="UniProtKB">
        <authorList>
            <consortium name="Ensembl"/>
        </authorList>
    </citation>
    <scope>IDENTIFICATION</scope>
</reference>
<feature type="chain" id="PRO_5018744245" description="Ig-like domain-containing protein" evidence="7">
    <location>
        <begin position="20"/>
        <end position="276"/>
    </location>
</feature>
<accession>A0A3Q1EZ55</accession>
<organism evidence="8 9">
    <name type="scientific">Acanthochromis polyacanthus</name>
    <name type="common">spiny chromis</name>
    <dbReference type="NCBI Taxonomy" id="80966"/>
    <lineage>
        <taxon>Eukaryota</taxon>
        <taxon>Metazoa</taxon>
        <taxon>Chordata</taxon>
        <taxon>Craniata</taxon>
        <taxon>Vertebrata</taxon>
        <taxon>Euteleostomi</taxon>
        <taxon>Actinopterygii</taxon>
        <taxon>Neopterygii</taxon>
        <taxon>Teleostei</taxon>
        <taxon>Neoteleostei</taxon>
        <taxon>Acanthomorphata</taxon>
        <taxon>Ovalentaria</taxon>
        <taxon>Pomacentridae</taxon>
        <taxon>Acanthochromis</taxon>
    </lineage>
</organism>
<feature type="compositionally biased region" description="Polar residues" evidence="5">
    <location>
        <begin position="249"/>
        <end position="259"/>
    </location>
</feature>
<dbReference type="GeneTree" id="ENSGT00610000086518"/>
<protein>
    <recommendedName>
        <fullName evidence="10">Ig-like domain-containing protein</fullName>
    </recommendedName>
</protein>
<keyword evidence="4" id="KW-0325">Glycoprotein</keyword>
<feature type="transmembrane region" description="Helical" evidence="6">
    <location>
        <begin position="217"/>
        <end position="239"/>
    </location>
</feature>
<dbReference type="InterPro" id="IPR013783">
    <property type="entry name" value="Ig-like_fold"/>
</dbReference>
<dbReference type="Proteomes" id="UP000257200">
    <property type="component" value="Unplaced"/>
</dbReference>
<dbReference type="STRING" id="80966.ENSAPOP00000009479"/>
<keyword evidence="6" id="KW-0812">Transmembrane</keyword>
<dbReference type="SUPFAM" id="SSF48726">
    <property type="entry name" value="Immunoglobulin"/>
    <property type="match status" value="1"/>
</dbReference>
<feature type="region of interest" description="Disordered" evidence="5">
    <location>
        <begin position="242"/>
        <end position="276"/>
    </location>
</feature>
<dbReference type="GO" id="GO:0016020">
    <property type="term" value="C:membrane"/>
    <property type="evidence" value="ECO:0007669"/>
    <property type="project" value="UniProtKB-SubCell"/>
</dbReference>
<name>A0A3Q1EZ55_9TELE</name>
<keyword evidence="6" id="KW-1133">Transmembrane helix</keyword>